<feature type="signal peptide" evidence="8">
    <location>
        <begin position="1"/>
        <end position="22"/>
    </location>
</feature>
<dbReference type="EMBL" id="OU896722">
    <property type="protein sequence ID" value="CAH1154572.1"/>
    <property type="molecule type" value="Genomic_DNA"/>
</dbReference>
<comment type="catalytic activity">
    <reaction evidence="1 7">
        <text>alpha,alpha-trehalose + H2O = alpha-D-glucose + beta-D-glucose</text>
        <dbReference type="Rhea" id="RHEA:32675"/>
        <dbReference type="ChEBI" id="CHEBI:15377"/>
        <dbReference type="ChEBI" id="CHEBI:15903"/>
        <dbReference type="ChEBI" id="CHEBI:16551"/>
        <dbReference type="ChEBI" id="CHEBI:17925"/>
        <dbReference type="EC" id="3.2.1.28"/>
    </reaction>
</comment>
<dbReference type="PROSITE" id="PS51257">
    <property type="entry name" value="PROKAR_LIPOPROTEIN"/>
    <property type="match status" value="1"/>
</dbReference>
<reference evidence="9" key="2">
    <citation type="submission" date="2022-10" db="EMBL/GenBank/DDBJ databases">
        <authorList>
            <consortium name="ENA_rothamsted_submissions"/>
            <consortium name="culmorum"/>
            <person name="King R."/>
        </authorList>
    </citation>
    <scope>NUCLEOTIDE SEQUENCE</scope>
</reference>
<dbReference type="Proteomes" id="UP001153737">
    <property type="component" value="Chromosome 16"/>
</dbReference>
<evidence type="ECO:0000256" key="1">
    <source>
        <dbReference type="ARBA" id="ARBA00001576"/>
    </source>
</evidence>
<reference evidence="9" key="1">
    <citation type="submission" date="2022-01" db="EMBL/GenBank/DDBJ databases">
        <authorList>
            <person name="King R."/>
        </authorList>
    </citation>
    <scope>NUCLEOTIDE SEQUENCE</scope>
</reference>
<dbReference type="SUPFAM" id="SSF48208">
    <property type="entry name" value="Six-hairpin glycosidases"/>
    <property type="match status" value="1"/>
</dbReference>
<gene>
    <name evidence="9" type="ORF">PHAECO_LOCUS5194</name>
</gene>
<evidence type="ECO:0000256" key="5">
    <source>
        <dbReference type="ARBA" id="ARBA00022801"/>
    </source>
</evidence>
<keyword evidence="5 7" id="KW-0378">Hydrolase</keyword>
<dbReference type="InterPro" id="IPR012341">
    <property type="entry name" value="6hp_glycosidase-like_sf"/>
</dbReference>
<keyword evidence="8" id="KW-0732">Signal</keyword>
<evidence type="ECO:0000313" key="9">
    <source>
        <dbReference type="EMBL" id="CAH1154572.1"/>
    </source>
</evidence>
<dbReference type="InterPro" id="IPR018232">
    <property type="entry name" value="Glyco_hydro_37_CS"/>
</dbReference>
<dbReference type="PANTHER" id="PTHR23403">
    <property type="entry name" value="TREHALASE"/>
    <property type="match status" value="1"/>
</dbReference>
<evidence type="ECO:0000256" key="4">
    <source>
        <dbReference type="ARBA" id="ARBA00019905"/>
    </source>
</evidence>
<dbReference type="PROSITE" id="PS00927">
    <property type="entry name" value="TREHALASE_1"/>
    <property type="match status" value="1"/>
</dbReference>
<organism evidence="9 10">
    <name type="scientific">Phaedon cochleariae</name>
    <name type="common">Mustard beetle</name>
    <dbReference type="NCBI Taxonomy" id="80249"/>
    <lineage>
        <taxon>Eukaryota</taxon>
        <taxon>Metazoa</taxon>
        <taxon>Ecdysozoa</taxon>
        <taxon>Arthropoda</taxon>
        <taxon>Hexapoda</taxon>
        <taxon>Insecta</taxon>
        <taxon>Pterygota</taxon>
        <taxon>Neoptera</taxon>
        <taxon>Endopterygota</taxon>
        <taxon>Coleoptera</taxon>
        <taxon>Polyphaga</taxon>
        <taxon>Cucujiformia</taxon>
        <taxon>Chrysomeloidea</taxon>
        <taxon>Chrysomelidae</taxon>
        <taxon>Chrysomelinae</taxon>
        <taxon>Chrysomelini</taxon>
        <taxon>Phaedon</taxon>
    </lineage>
</organism>
<accession>A0A9P0DH78</accession>
<evidence type="ECO:0000256" key="2">
    <source>
        <dbReference type="ARBA" id="ARBA00005615"/>
    </source>
</evidence>
<dbReference type="AlphaFoldDB" id="A0A9P0DH78"/>
<evidence type="ECO:0000313" key="10">
    <source>
        <dbReference type="Proteomes" id="UP001153737"/>
    </source>
</evidence>
<dbReference type="Gene3D" id="1.50.10.10">
    <property type="match status" value="1"/>
</dbReference>
<proteinExistence type="inferred from homology"/>
<sequence length="566" mass="64493">MGKLAPALALALFLAIVSNCQAGATTIQSCDSLIYCQGQLLDTVQKARIYKDSKTFVDMMQLNDPSVTLENFRNFMESHNNAPTSQQVAEFVQQNFASTGELDNWTPSDFTTTPKFLRKIKDVTVRDFARQLVSIWPTLSRKVNSSVARNPSRHSLIPLPNGFVVPGGRFKEIYYWDSYWIVKGLLISEMSQTVRGVLENFLSLVERYGFVPNGSRVYYLNRSQPPLLSLMVGLYIDETNDLKWLKRHIRTLEEELEWWLSNRTIVVKKDGVEHRLAHYACESGTPRPESYAEDLRTCESHADKETCYKNLKSGAESGWDFSSRWFFAPDGAISPNLTLIDTKRAIPVELNSYLCKAFRELSHFHKLLEDEVNAFKWLQRHETWKRSIEAVFYNETDGIWYDFDSLQQQHRRGFYPSNLAPLWAEAYDALQKDSLGRRAAEYLRSNDITSFQGGIPTSLLHSGEQWDLPNAWPPLQEIVILGLQRTGNADAGDLARIFAERSVNAFVTGYTKHREMFEKYDALHVGEFGGGGEYVVQSGFGWSNGVALSLIDAFYTSNAKKNVRAR</sequence>
<dbReference type="InterPro" id="IPR008928">
    <property type="entry name" value="6-hairpin_glycosidase_sf"/>
</dbReference>
<name>A0A9P0DH78_PHACE</name>
<dbReference type="GO" id="GO:0005993">
    <property type="term" value="P:trehalose catabolic process"/>
    <property type="evidence" value="ECO:0007669"/>
    <property type="project" value="TreeGrafter"/>
</dbReference>
<dbReference type="PROSITE" id="PS00928">
    <property type="entry name" value="TREHALASE_2"/>
    <property type="match status" value="1"/>
</dbReference>
<dbReference type="OrthoDB" id="3542292at2759"/>
<keyword evidence="10" id="KW-1185">Reference proteome</keyword>
<keyword evidence="6 7" id="KW-0326">Glycosidase</keyword>
<evidence type="ECO:0000256" key="8">
    <source>
        <dbReference type="SAM" id="SignalP"/>
    </source>
</evidence>
<dbReference type="EC" id="3.2.1.28" evidence="3 7"/>
<dbReference type="GO" id="GO:0004555">
    <property type="term" value="F:alpha,alpha-trehalase activity"/>
    <property type="evidence" value="ECO:0007669"/>
    <property type="project" value="UniProtKB-EC"/>
</dbReference>
<evidence type="ECO:0000256" key="3">
    <source>
        <dbReference type="ARBA" id="ARBA00012757"/>
    </source>
</evidence>
<protein>
    <recommendedName>
        <fullName evidence="4 7">Trehalase</fullName>
        <ecNumber evidence="3 7">3.2.1.28</ecNumber>
    </recommendedName>
    <alternativeName>
        <fullName evidence="7">Alpha-trehalose glucohydrolase</fullName>
    </alternativeName>
</protein>
<comment type="similarity">
    <text evidence="2 7">Belongs to the glycosyl hydrolase 37 family.</text>
</comment>
<dbReference type="PRINTS" id="PR00744">
    <property type="entry name" value="GLHYDRLASE37"/>
</dbReference>
<evidence type="ECO:0000256" key="7">
    <source>
        <dbReference type="RuleBase" id="RU361180"/>
    </source>
</evidence>
<evidence type="ECO:0000256" key="6">
    <source>
        <dbReference type="ARBA" id="ARBA00023295"/>
    </source>
</evidence>
<dbReference type="Pfam" id="PF01204">
    <property type="entry name" value="Trehalase"/>
    <property type="match status" value="1"/>
</dbReference>
<dbReference type="InterPro" id="IPR001661">
    <property type="entry name" value="Glyco_hydro_37"/>
</dbReference>
<dbReference type="PANTHER" id="PTHR23403:SF1">
    <property type="entry name" value="TREHALASE"/>
    <property type="match status" value="1"/>
</dbReference>
<feature type="chain" id="PRO_5040405736" description="Trehalase" evidence="8">
    <location>
        <begin position="23"/>
        <end position="566"/>
    </location>
</feature>